<reference evidence="1" key="1">
    <citation type="submission" date="2023-06" db="EMBL/GenBank/DDBJ databases">
        <authorList>
            <consortium name="Lawrence Berkeley National Laboratory"/>
            <person name="Ahrendt S."/>
            <person name="Sahu N."/>
            <person name="Indic B."/>
            <person name="Wong-Bajracharya J."/>
            <person name="Merenyi Z."/>
            <person name="Ke H.-M."/>
            <person name="Monk M."/>
            <person name="Kocsube S."/>
            <person name="Drula E."/>
            <person name="Lipzen A."/>
            <person name="Balint B."/>
            <person name="Henrissat B."/>
            <person name="Andreopoulos B."/>
            <person name="Martin F.M."/>
            <person name="Harder C.B."/>
            <person name="Rigling D."/>
            <person name="Ford K.L."/>
            <person name="Foster G.D."/>
            <person name="Pangilinan J."/>
            <person name="Papanicolaou A."/>
            <person name="Barry K."/>
            <person name="LaButti K."/>
            <person name="Viragh M."/>
            <person name="Koriabine M."/>
            <person name="Yan M."/>
            <person name="Riley R."/>
            <person name="Champramary S."/>
            <person name="Plett K.L."/>
            <person name="Tsai I.J."/>
            <person name="Slot J."/>
            <person name="Sipos G."/>
            <person name="Plett J."/>
            <person name="Nagy L.G."/>
            <person name="Grigoriev I.V."/>
        </authorList>
    </citation>
    <scope>NUCLEOTIDE SEQUENCE</scope>
    <source>
        <strain evidence="1">HWK02</strain>
    </source>
</reference>
<gene>
    <name evidence="1" type="ORF">EDD18DRAFT_1334453</name>
</gene>
<dbReference type="EMBL" id="JAUEPU010000031">
    <property type="protein sequence ID" value="KAK0492145.1"/>
    <property type="molecule type" value="Genomic_DNA"/>
</dbReference>
<name>A0AA39PX21_9AGAR</name>
<dbReference type="Proteomes" id="UP001175228">
    <property type="component" value="Unassembled WGS sequence"/>
</dbReference>
<evidence type="ECO:0000313" key="2">
    <source>
        <dbReference type="Proteomes" id="UP001175228"/>
    </source>
</evidence>
<sequence>MARKGTGEAEDVDSKDSTARDCQCFERDDYSSWRVPASGDVVTAQPPYPTSRPRHALRWLLRWVDAGLLSRLARHIATGTAQRSFSDPATEWKDNIWPIRPQTHWDISTNFPFPRLLECDVEEGTWLRLDVHPNTGDFVSDMIGDLDCLSSEDAYDQSVGTATTRPILCGVPYDYDLKVTR</sequence>
<protein>
    <submittedName>
        <fullName evidence="1">Uncharacterized protein</fullName>
    </submittedName>
</protein>
<comment type="caution">
    <text evidence="1">The sequence shown here is derived from an EMBL/GenBank/DDBJ whole genome shotgun (WGS) entry which is preliminary data.</text>
</comment>
<accession>A0AA39PX21</accession>
<organism evidence="1 2">
    <name type="scientific">Armillaria luteobubalina</name>
    <dbReference type="NCBI Taxonomy" id="153913"/>
    <lineage>
        <taxon>Eukaryota</taxon>
        <taxon>Fungi</taxon>
        <taxon>Dikarya</taxon>
        <taxon>Basidiomycota</taxon>
        <taxon>Agaricomycotina</taxon>
        <taxon>Agaricomycetes</taxon>
        <taxon>Agaricomycetidae</taxon>
        <taxon>Agaricales</taxon>
        <taxon>Marasmiineae</taxon>
        <taxon>Physalacriaceae</taxon>
        <taxon>Armillaria</taxon>
    </lineage>
</organism>
<keyword evidence="2" id="KW-1185">Reference proteome</keyword>
<dbReference type="AlphaFoldDB" id="A0AA39PX21"/>
<proteinExistence type="predicted"/>
<evidence type="ECO:0000313" key="1">
    <source>
        <dbReference type="EMBL" id="KAK0492145.1"/>
    </source>
</evidence>